<proteinExistence type="predicted"/>
<dbReference type="AlphaFoldDB" id="A0A811V5B5"/>
<evidence type="ECO:0000313" key="2">
    <source>
        <dbReference type="EMBL" id="CAD7011318.1"/>
    </source>
</evidence>
<feature type="transmembrane region" description="Helical" evidence="1">
    <location>
        <begin position="29"/>
        <end position="51"/>
    </location>
</feature>
<keyword evidence="1" id="KW-1133">Transmembrane helix</keyword>
<protein>
    <submittedName>
        <fullName evidence="2">(Mediterranean fruit fly) hypothetical protein</fullName>
    </submittedName>
</protein>
<keyword evidence="3" id="KW-1185">Reference proteome</keyword>
<keyword evidence="1" id="KW-0812">Transmembrane</keyword>
<dbReference type="EMBL" id="CAJHJT010000056">
    <property type="protein sequence ID" value="CAD7011318.1"/>
    <property type="molecule type" value="Genomic_DNA"/>
</dbReference>
<keyword evidence="1" id="KW-0472">Membrane</keyword>
<gene>
    <name evidence="2" type="ORF">CCAP1982_LOCUS19423</name>
</gene>
<sequence>MHNHIATSTIVPASKLLPIVFSHKPTQSASLIVVVVALALRIAAFVVVCSIQEAGDLQRRKNTCGLWRKQKLFMNVAHMLFADEL</sequence>
<feature type="non-terminal residue" evidence="2">
    <location>
        <position position="85"/>
    </location>
</feature>
<dbReference type="Proteomes" id="UP000606786">
    <property type="component" value="Unassembled WGS sequence"/>
</dbReference>
<accession>A0A811V5B5</accession>
<reference evidence="2" key="1">
    <citation type="submission" date="2020-11" db="EMBL/GenBank/DDBJ databases">
        <authorList>
            <person name="Whitehead M."/>
        </authorList>
    </citation>
    <scope>NUCLEOTIDE SEQUENCE</scope>
    <source>
        <strain evidence="2">EGII</strain>
    </source>
</reference>
<evidence type="ECO:0000313" key="3">
    <source>
        <dbReference type="Proteomes" id="UP000606786"/>
    </source>
</evidence>
<comment type="caution">
    <text evidence="2">The sequence shown here is derived from an EMBL/GenBank/DDBJ whole genome shotgun (WGS) entry which is preliminary data.</text>
</comment>
<organism evidence="2 3">
    <name type="scientific">Ceratitis capitata</name>
    <name type="common">Mediterranean fruit fly</name>
    <name type="synonym">Tephritis capitata</name>
    <dbReference type="NCBI Taxonomy" id="7213"/>
    <lineage>
        <taxon>Eukaryota</taxon>
        <taxon>Metazoa</taxon>
        <taxon>Ecdysozoa</taxon>
        <taxon>Arthropoda</taxon>
        <taxon>Hexapoda</taxon>
        <taxon>Insecta</taxon>
        <taxon>Pterygota</taxon>
        <taxon>Neoptera</taxon>
        <taxon>Endopterygota</taxon>
        <taxon>Diptera</taxon>
        <taxon>Brachycera</taxon>
        <taxon>Muscomorpha</taxon>
        <taxon>Tephritoidea</taxon>
        <taxon>Tephritidae</taxon>
        <taxon>Ceratitis</taxon>
        <taxon>Ceratitis</taxon>
    </lineage>
</organism>
<evidence type="ECO:0000256" key="1">
    <source>
        <dbReference type="SAM" id="Phobius"/>
    </source>
</evidence>
<name>A0A811V5B5_CERCA</name>